<dbReference type="InterPro" id="IPR001611">
    <property type="entry name" value="Leu-rich_rpt"/>
</dbReference>
<name>A0AAD4T5N1_9MAGN</name>
<comment type="caution">
    <text evidence="4">The sequence shown here is derived from an EMBL/GenBank/DDBJ whole genome shotgun (WGS) entry which is preliminary data.</text>
</comment>
<feature type="chain" id="PRO_5041967809" evidence="3">
    <location>
        <begin position="27"/>
        <end position="275"/>
    </location>
</feature>
<evidence type="ECO:0000256" key="3">
    <source>
        <dbReference type="SAM" id="SignalP"/>
    </source>
</evidence>
<keyword evidence="3" id="KW-0732">Signal</keyword>
<dbReference type="EMBL" id="JAJJMB010004716">
    <property type="protein sequence ID" value="KAI3942154.1"/>
    <property type="molecule type" value="Genomic_DNA"/>
</dbReference>
<dbReference type="Pfam" id="PF00560">
    <property type="entry name" value="LRR_1"/>
    <property type="match status" value="2"/>
</dbReference>
<evidence type="ECO:0000256" key="1">
    <source>
        <dbReference type="SAM" id="MobiDB-lite"/>
    </source>
</evidence>
<feature type="region of interest" description="Disordered" evidence="1">
    <location>
        <begin position="171"/>
        <end position="203"/>
    </location>
</feature>
<keyword evidence="5" id="KW-1185">Reference proteome</keyword>
<protein>
    <submittedName>
        <fullName evidence="4">Uncharacterized protein</fullName>
    </submittedName>
</protein>
<sequence length="275" mass="28940">MKNTKGNLIHFLSALSFSSLLLTVSGQLTDTGDVTAVGLLQTTVPTLSFDSFGDPCLPTPYTWVKCNSDVTPRVTALILGKKFLGTSLPDFSAMDALEIIDFSDNLLLGEFPDFLANFPKLKVLNLANNLLSGTVPTSLRDKSKANTLKLTLTGEGMALCFSDEYACGTETRPGTGTPGAGTPGTGTPGTEIGASGTTTNIPVTPTKSRNKTLAIGIGSPIFVIFCAVVTFLAIDHQKRKALAEAAQGQTNEISGQAMPVYADTEKQTQPMVKSI</sequence>
<dbReference type="InterPro" id="IPR032675">
    <property type="entry name" value="LRR_dom_sf"/>
</dbReference>
<accession>A0AAD4T5N1</accession>
<gene>
    <name evidence="4" type="ORF">MKW98_003753</name>
</gene>
<dbReference type="SUPFAM" id="SSF52058">
    <property type="entry name" value="L domain-like"/>
    <property type="match status" value="1"/>
</dbReference>
<dbReference type="Gene3D" id="3.80.10.10">
    <property type="entry name" value="Ribonuclease Inhibitor"/>
    <property type="match status" value="1"/>
</dbReference>
<keyword evidence="2" id="KW-0812">Transmembrane</keyword>
<feature type="compositionally biased region" description="Gly residues" evidence="1">
    <location>
        <begin position="176"/>
        <end position="187"/>
    </location>
</feature>
<evidence type="ECO:0000313" key="5">
    <source>
        <dbReference type="Proteomes" id="UP001202328"/>
    </source>
</evidence>
<keyword evidence="2" id="KW-1133">Transmembrane helix</keyword>
<feature type="transmembrane region" description="Helical" evidence="2">
    <location>
        <begin position="213"/>
        <end position="234"/>
    </location>
</feature>
<dbReference type="PANTHER" id="PTHR45631">
    <property type="entry name" value="OS07G0107800 PROTEIN-RELATED"/>
    <property type="match status" value="1"/>
</dbReference>
<keyword evidence="2" id="KW-0472">Membrane</keyword>
<reference evidence="4" key="1">
    <citation type="submission" date="2022-04" db="EMBL/GenBank/DDBJ databases">
        <title>A functionally conserved STORR gene fusion in Papaver species that diverged 16.8 million years ago.</title>
        <authorList>
            <person name="Catania T."/>
        </authorList>
    </citation>
    <scope>NUCLEOTIDE SEQUENCE</scope>
    <source>
        <strain evidence="4">S-188037</strain>
    </source>
</reference>
<proteinExistence type="predicted"/>
<dbReference type="Proteomes" id="UP001202328">
    <property type="component" value="Unassembled WGS sequence"/>
</dbReference>
<dbReference type="AlphaFoldDB" id="A0AAD4T5N1"/>
<organism evidence="4 5">
    <name type="scientific">Papaver atlanticum</name>
    <dbReference type="NCBI Taxonomy" id="357466"/>
    <lineage>
        <taxon>Eukaryota</taxon>
        <taxon>Viridiplantae</taxon>
        <taxon>Streptophyta</taxon>
        <taxon>Embryophyta</taxon>
        <taxon>Tracheophyta</taxon>
        <taxon>Spermatophyta</taxon>
        <taxon>Magnoliopsida</taxon>
        <taxon>Ranunculales</taxon>
        <taxon>Papaveraceae</taxon>
        <taxon>Papaveroideae</taxon>
        <taxon>Papaver</taxon>
    </lineage>
</organism>
<evidence type="ECO:0000313" key="4">
    <source>
        <dbReference type="EMBL" id="KAI3942154.1"/>
    </source>
</evidence>
<evidence type="ECO:0000256" key="2">
    <source>
        <dbReference type="SAM" id="Phobius"/>
    </source>
</evidence>
<feature type="signal peptide" evidence="3">
    <location>
        <begin position="1"/>
        <end position="26"/>
    </location>
</feature>
<dbReference type="PANTHER" id="PTHR45631:SF44">
    <property type="entry name" value="CARBOHYDRATE-BINDING PROTEIN OF THE ER PROTEIN"/>
    <property type="match status" value="1"/>
</dbReference>